<dbReference type="InterPro" id="IPR011500">
    <property type="entry name" value="GPCR_3_9-Cys_dom"/>
</dbReference>
<evidence type="ECO:0000256" key="9">
    <source>
        <dbReference type="ARBA" id="ARBA00023170"/>
    </source>
</evidence>
<dbReference type="Pfam" id="PF01094">
    <property type="entry name" value="ANF_receptor"/>
    <property type="match status" value="1"/>
</dbReference>
<dbReference type="PRINTS" id="PR01535">
    <property type="entry name" value="VOMERONASL2R"/>
</dbReference>
<comment type="subcellular location">
    <subcellularLocation>
        <location evidence="1">Cell membrane</location>
        <topology evidence="1">Multi-pass membrane protein</topology>
    </subcellularLocation>
</comment>
<evidence type="ECO:0000313" key="16">
    <source>
        <dbReference type="Proteomes" id="UP001474421"/>
    </source>
</evidence>
<dbReference type="InterPro" id="IPR001828">
    <property type="entry name" value="ANF_lig-bd_rcpt"/>
</dbReference>
<keyword evidence="11" id="KW-0807">Transducer</keyword>
<dbReference type="SUPFAM" id="SSF53822">
    <property type="entry name" value="Periplasmic binding protein-like I"/>
    <property type="match status" value="1"/>
</dbReference>
<dbReference type="PANTHER" id="PTHR24061">
    <property type="entry name" value="CALCIUM-SENSING RECEPTOR-RELATED"/>
    <property type="match status" value="1"/>
</dbReference>
<keyword evidence="8 12" id="KW-0472">Membrane</keyword>
<evidence type="ECO:0000256" key="1">
    <source>
        <dbReference type="ARBA" id="ARBA00004651"/>
    </source>
</evidence>
<dbReference type="Gene3D" id="3.40.50.2300">
    <property type="match status" value="2"/>
</dbReference>
<evidence type="ECO:0000256" key="6">
    <source>
        <dbReference type="ARBA" id="ARBA00022989"/>
    </source>
</evidence>
<evidence type="ECO:0000256" key="12">
    <source>
        <dbReference type="SAM" id="Phobius"/>
    </source>
</evidence>
<evidence type="ECO:0000256" key="4">
    <source>
        <dbReference type="ARBA" id="ARBA00022692"/>
    </source>
</evidence>
<evidence type="ECO:0000256" key="7">
    <source>
        <dbReference type="ARBA" id="ARBA00023040"/>
    </source>
</evidence>
<evidence type="ECO:0000313" key="15">
    <source>
        <dbReference type="EMBL" id="KAK9397913.1"/>
    </source>
</evidence>
<proteinExistence type="inferred from homology"/>
<feature type="signal peptide" evidence="13">
    <location>
        <begin position="1"/>
        <end position="20"/>
    </location>
</feature>
<sequence length="863" mass="98082">MMAKIPLLILLQSQIMCSVAILQCLVSEPLPIHRYLKTGQLNLGVITFQIYMLSEPLSFEIPPTHKNPGFPLYLTQNYQHILALEFALKEISENPHFLPNITLGFHIYNSNFIGRWTYHGALELLSTKDNLIPNYKCDGQNNEVAVIGGPFTKISLEMANILCNYKIPQLIYGSAATINDRNVFHWMFPNNMLQYRGILQLLLHFGWTWVGMISLNYDDGEWFIAIVVSMFAHRGICFDFIKSYPKKTYTNEFSAMLEDGNEIYDTVMSSMASAVIVQGEFMLTMRLLFSYQVSSKNEKVWIMIAQMDFTSTSIQRNWPLHFIHGALSIVVHLSDFVGFQDFVRGKNPSTNQENGFLKDFWEDVFQCAFPNSSGQKNFDGICTGEEKIETLPSSIFDMHMNSHSYTIYNAVYAVVHGLHALYSLKRKHKVVSDTSQLDFVHQESWQLHHLLRTVSFNNNAGEPVSFDESGQLVSGFDIINWINLPNQSLLRVKVGSLDVHNSEEMKFTIQENAIVWPTSFNQVQPLSVCNDHCLSGHRKAMKEGKLFCCYDCFPCAEGKISSQEDADDCVPCPADQYANVHQNACIDKEITFLSYQERLGITSLIFAFSFTFMTVFMLVIFIKHNDTPIVKANNQSLSYLLLTSLLFSFLSTFLFIGQPTVLTCLLQQVAFSFIFSVAISCVLAKTIIVVLAFMATKPGSGMKKWVGNRLAASIVFSCSFLQAFLCAIWLATSAPFPNFDMYSLQKEIILECNEGSTYMFYCVLGFMNILALVSFLVAYLARNLPDTFNEAKFITFSMLIFCSVWLWFFPAYLSTKGKHMVAVEIFSIFGSSAALLTCIFLPKCYIILLRPELNKKEQLVRRK</sequence>
<gene>
    <name evidence="15" type="ORF">NXF25_021274</name>
</gene>
<keyword evidence="5 13" id="KW-0732">Signal</keyword>
<dbReference type="Pfam" id="PF00003">
    <property type="entry name" value="7tm_3"/>
    <property type="match status" value="1"/>
</dbReference>
<evidence type="ECO:0000256" key="2">
    <source>
        <dbReference type="ARBA" id="ARBA00007242"/>
    </source>
</evidence>
<keyword evidence="7" id="KW-0297">G-protein coupled receptor</keyword>
<comment type="caution">
    <text evidence="15">The sequence shown here is derived from an EMBL/GenBank/DDBJ whole genome shotgun (WGS) entry which is preliminary data.</text>
</comment>
<keyword evidence="10" id="KW-0325">Glycoprotein</keyword>
<evidence type="ECO:0000256" key="8">
    <source>
        <dbReference type="ARBA" id="ARBA00023136"/>
    </source>
</evidence>
<dbReference type="PROSITE" id="PS00981">
    <property type="entry name" value="G_PROTEIN_RECEP_F3_3"/>
    <property type="match status" value="1"/>
</dbReference>
<evidence type="ECO:0000256" key="3">
    <source>
        <dbReference type="ARBA" id="ARBA00022475"/>
    </source>
</evidence>
<dbReference type="GO" id="GO:0005886">
    <property type="term" value="C:plasma membrane"/>
    <property type="evidence" value="ECO:0007669"/>
    <property type="project" value="UniProtKB-SubCell"/>
</dbReference>
<evidence type="ECO:0000256" key="5">
    <source>
        <dbReference type="ARBA" id="ARBA00022729"/>
    </source>
</evidence>
<name>A0AAW1B7H7_CROAD</name>
<feature type="transmembrane region" description="Helical" evidence="12">
    <location>
        <begin position="825"/>
        <end position="848"/>
    </location>
</feature>
<dbReference type="Gene3D" id="2.10.50.30">
    <property type="entry name" value="GPCR, family 3, nine cysteines domain"/>
    <property type="match status" value="1"/>
</dbReference>
<dbReference type="FunFam" id="2.10.50.30:FF:000002">
    <property type="entry name" value="Vomeronasal 2 receptor, h1"/>
    <property type="match status" value="1"/>
</dbReference>
<feature type="transmembrane region" description="Helical" evidence="12">
    <location>
        <begin position="793"/>
        <end position="813"/>
    </location>
</feature>
<keyword evidence="4 12" id="KW-0812">Transmembrane</keyword>
<keyword evidence="9 15" id="KW-0675">Receptor</keyword>
<feature type="transmembrane region" description="Helical" evidence="12">
    <location>
        <begin position="706"/>
        <end position="731"/>
    </location>
</feature>
<dbReference type="PROSITE" id="PS50259">
    <property type="entry name" value="G_PROTEIN_RECEP_F3_4"/>
    <property type="match status" value="1"/>
</dbReference>
<feature type="chain" id="PRO_5043643023" evidence="13">
    <location>
        <begin position="21"/>
        <end position="863"/>
    </location>
</feature>
<feature type="transmembrane region" description="Helical" evidence="12">
    <location>
        <begin position="637"/>
        <end position="657"/>
    </location>
</feature>
<organism evidence="15 16">
    <name type="scientific">Crotalus adamanteus</name>
    <name type="common">Eastern diamondback rattlesnake</name>
    <dbReference type="NCBI Taxonomy" id="8729"/>
    <lineage>
        <taxon>Eukaryota</taxon>
        <taxon>Metazoa</taxon>
        <taxon>Chordata</taxon>
        <taxon>Craniata</taxon>
        <taxon>Vertebrata</taxon>
        <taxon>Euteleostomi</taxon>
        <taxon>Lepidosauria</taxon>
        <taxon>Squamata</taxon>
        <taxon>Bifurcata</taxon>
        <taxon>Unidentata</taxon>
        <taxon>Episquamata</taxon>
        <taxon>Toxicofera</taxon>
        <taxon>Serpentes</taxon>
        <taxon>Colubroidea</taxon>
        <taxon>Viperidae</taxon>
        <taxon>Crotalinae</taxon>
        <taxon>Crotalus</taxon>
    </lineage>
</organism>
<evidence type="ECO:0000256" key="13">
    <source>
        <dbReference type="SAM" id="SignalP"/>
    </source>
</evidence>
<dbReference type="PANTHER" id="PTHR24061:SF599">
    <property type="entry name" value="G-PROTEIN COUPLED RECEPTORS FAMILY 3 PROFILE DOMAIN-CONTAINING PROTEIN"/>
    <property type="match status" value="1"/>
</dbReference>
<dbReference type="InterPro" id="IPR038550">
    <property type="entry name" value="GPCR_3_9-Cys_sf"/>
</dbReference>
<dbReference type="InterPro" id="IPR000068">
    <property type="entry name" value="GPCR_3_Ca_sens_rcpt-rel"/>
</dbReference>
<keyword evidence="16" id="KW-1185">Reference proteome</keyword>
<evidence type="ECO:0000256" key="11">
    <source>
        <dbReference type="ARBA" id="ARBA00023224"/>
    </source>
</evidence>
<feature type="transmembrane region" description="Helical" evidence="12">
    <location>
        <begin position="758"/>
        <end position="781"/>
    </location>
</feature>
<dbReference type="Pfam" id="PF07562">
    <property type="entry name" value="NCD3G"/>
    <property type="match status" value="1"/>
</dbReference>
<dbReference type="InterPro" id="IPR000337">
    <property type="entry name" value="GPCR_3"/>
</dbReference>
<dbReference type="EMBL" id="JAOTOJ010000008">
    <property type="protein sequence ID" value="KAK9397913.1"/>
    <property type="molecule type" value="Genomic_DNA"/>
</dbReference>
<dbReference type="InterPro" id="IPR017978">
    <property type="entry name" value="GPCR_3_C"/>
</dbReference>
<dbReference type="GO" id="GO:0004930">
    <property type="term" value="F:G protein-coupled receptor activity"/>
    <property type="evidence" value="ECO:0007669"/>
    <property type="project" value="UniProtKB-KW"/>
</dbReference>
<protein>
    <submittedName>
        <fullName evidence="15">Type-2 vomeronasal receptor</fullName>
    </submittedName>
</protein>
<evidence type="ECO:0000259" key="14">
    <source>
        <dbReference type="PROSITE" id="PS50259"/>
    </source>
</evidence>
<keyword evidence="3" id="KW-1003">Cell membrane</keyword>
<dbReference type="Proteomes" id="UP001474421">
    <property type="component" value="Unassembled WGS sequence"/>
</dbReference>
<dbReference type="FunFam" id="3.40.50.2300:FF:000024">
    <property type="entry name" value="Vomeronasal 2, receptor 73"/>
    <property type="match status" value="1"/>
</dbReference>
<comment type="similarity">
    <text evidence="2">Belongs to the G-protein coupled receptor 3 family.</text>
</comment>
<dbReference type="InterPro" id="IPR028082">
    <property type="entry name" value="Peripla_BP_I"/>
</dbReference>
<dbReference type="AlphaFoldDB" id="A0AAW1B7H7"/>
<evidence type="ECO:0000256" key="10">
    <source>
        <dbReference type="ARBA" id="ARBA00023180"/>
    </source>
</evidence>
<dbReference type="InterPro" id="IPR017979">
    <property type="entry name" value="GPCR_3_CS"/>
</dbReference>
<dbReference type="PRINTS" id="PR00248">
    <property type="entry name" value="GPCRMGR"/>
</dbReference>
<feature type="transmembrane region" description="Helical" evidence="12">
    <location>
        <begin position="599"/>
        <end position="622"/>
    </location>
</feature>
<accession>A0AAW1B7H7</accession>
<feature type="domain" description="G-protein coupled receptors family 3 profile" evidence="14">
    <location>
        <begin position="599"/>
        <end position="863"/>
    </location>
</feature>
<reference evidence="15 16" key="1">
    <citation type="journal article" date="2024" name="Proc. Natl. Acad. Sci. U.S.A.">
        <title>The genetic regulatory architecture and epigenomic basis for age-related changes in rattlesnake venom.</title>
        <authorList>
            <person name="Hogan M.P."/>
            <person name="Holding M.L."/>
            <person name="Nystrom G.S."/>
            <person name="Colston T.J."/>
            <person name="Bartlett D.A."/>
            <person name="Mason A.J."/>
            <person name="Ellsworth S.A."/>
            <person name="Rautsaw R.M."/>
            <person name="Lawrence K.C."/>
            <person name="Strickland J.L."/>
            <person name="He B."/>
            <person name="Fraser P."/>
            <person name="Margres M.J."/>
            <person name="Gilbert D.M."/>
            <person name="Gibbs H.L."/>
            <person name="Parkinson C.L."/>
            <person name="Rokyta D.R."/>
        </authorList>
    </citation>
    <scope>NUCLEOTIDE SEQUENCE [LARGE SCALE GENOMIC DNA]</scope>
    <source>
        <strain evidence="15">DRR0105</strain>
    </source>
</reference>
<keyword evidence="6 12" id="KW-1133">Transmembrane helix</keyword>
<feature type="transmembrane region" description="Helical" evidence="12">
    <location>
        <begin position="669"/>
        <end position="694"/>
    </location>
</feature>
<dbReference type="InterPro" id="IPR004073">
    <property type="entry name" value="GPCR_3_vmron_rcpt_2"/>
</dbReference>